<comment type="caution">
    <text evidence="2">The sequence shown here is derived from an EMBL/GenBank/DDBJ whole genome shotgun (WGS) entry which is preliminary data.</text>
</comment>
<protein>
    <recommendedName>
        <fullName evidence="4">RGS domain-containing protein</fullName>
    </recommendedName>
</protein>
<evidence type="ECO:0000313" key="3">
    <source>
        <dbReference type="Proteomes" id="UP000762676"/>
    </source>
</evidence>
<feature type="region of interest" description="Disordered" evidence="1">
    <location>
        <begin position="128"/>
        <end position="156"/>
    </location>
</feature>
<name>A0AAV4EB98_9GAST</name>
<proteinExistence type="predicted"/>
<accession>A0AAV4EB98</accession>
<feature type="compositionally biased region" description="Basic and acidic residues" evidence="1">
    <location>
        <begin position="723"/>
        <end position="732"/>
    </location>
</feature>
<evidence type="ECO:0000313" key="2">
    <source>
        <dbReference type="EMBL" id="GFR57681.1"/>
    </source>
</evidence>
<evidence type="ECO:0008006" key="4">
    <source>
        <dbReference type="Google" id="ProtNLM"/>
    </source>
</evidence>
<feature type="region of interest" description="Disordered" evidence="1">
    <location>
        <begin position="721"/>
        <end position="747"/>
    </location>
</feature>
<reference evidence="2 3" key="1">
    <citation type="journal article" date="2021" name="Elife">
        <title>Chloroplast acquisition without the gene transfer in kleptoplastic sea slugs, Plakobranchus ocellatus.</title>
        <authorList>
            <person name="Maeda T."/>
            <person name="Takahashi S."/>
            <person name="Yoshida T."/>
            <person name="Shimamura S."/>
            <person name="Takaki Y."/>
            <person name="Nagai Y."/>
            <person name="Toyoda A."/>
            <person name="Suzuki Y."/>
            <person name="Arimoto A."/>
            <person name="Ishii H."/>
            <person name="Satoh N."/>
            <person name="Nishiyama T."/>
            <person name="Hasebe M."/>
            <person name="Maruyama T."/>
            <person name="Minagawa J."/>
            <person name="Obokata J."/>
            <person name="Shigenobu S."/>
        </authorList>
    </citation>
    <scope>NUCLEOTIDE SEQUENCE [LARGE SCALE GENOMIC DNA]</scope>
</reference>
<feature type="region of interest" description="Disordered" evidence="1">
    <location>
        <begin position="606"/>
        <end position="634"/>
    </location>
</feature>
<gene>
    <name evidence="2" type="ORF">ElyMa_000007000</name>
</gene>
<keyword evidence="3" id="KW-1185">Reference proteome</keyword>
<feature type="compositionally biased region" description="Basic and acidic residues" evidence="1">
    <location>
        <begin position="128"/>
        <end position="137"/>
    </location>
</feature>
<dbReference type="EMBL" id="BMAT01000024">
    <property type="protein sequence ID" value="GFR57681.1"/>
    <property type="molecule type" value="Genomic_DNA"/>
</dbReference>
<dbReference type="Proteomes" id="UP000762676">
    <property type="component" value="Unassembled WGS sequence"/>
</dbReference>
<feature type="compositionally biased region" description="Basic and acidic residues" evidence="1">
    <location>
        <begin position="614"/>
        <end position="632"/>
    </location>
</feature>
<organism evidence="2 3">
    <name type="scientific">Elysia marginata</name>
    <dbReference type="NCBI Taxonomy" id="1093978"/>
    <lineage>
        <taxon>Eukaryota</taxon>
        <taxon>Metazoa</taxon>
        <taxon>Spiralia</taxon>
        <taxon>Lophotrochozoa</taxon>
        <taxon>Mollusca</taxon>
        <taxon>Gastropoda</taxon>
        <taxon>Heterobranchia</taxon>
        <taxon>Euthyneura</taxon>
        <taxon>Panpulmonata</taxon>
        <taxon>Sacoglossa</taxon>
        <taxon>Placobranchoidea</taxon>
        <taxon>Plakobranchidae</taxon>
        <taxon>Elysia</taxon>
    </lineage>
</organism>
<sequence length="869" mass="98529">MLHVEEDEEVIVLSDGSSTDNAEETFLRPYGRILDCSNRSRLSFCQPSSSNENPKRRNALFSSEELPDLIAASCNEDSANLPASCRQKYPQPTERAQQEAVTLKPLRIVVVRCDEKGPGPLRKDFRVQEHTKLEPGLEKNNSGTTKNKPAVKRNACCDSGSVDKRAKYKDDEDDKGKLEKNEIAFESGFTDLTLSSNYLVSTRKRILAERQAVSFPLEQKHSLAIFQQPSPTRKNLPPSRISYHRQAFSSPFKFVGSVRLNKGESPHMKSSGNRVFPISTVDNVDLTENVVQIFHRTIKRKTEFDFYTQELSSQAFLNQRMNLERNMIFGRYWHVYVTQLQYEKSKKYFTEYHEAFIEAALDQEEDSVGEALSLLKDFQSKRCPTPESISSIIKAWKANDTLYKEQDANVVCVLKQIFESYPEVAQAYVNRNLMIFFSKHNFHYPEGSLLMASLELDFFTRTLCDSFSFRRSLTYSFLSMHKNRETIKGIIQLIKLNIIAYVGASRKNLLELETGKHKYSAFGKISCDMFSNKFLSTQILEFGKMTTDNTKKAHKVENVEGIKNPEINETSEEIKQKTLCKENLPAYFGSTQSSGEFFNQTAETFGPQSPAVRLNDDGGSCKEGKADSDARDNFLSPKNKVEGCRKGDLTNLNVKTALIAKDSPVPLISKTPDINEGGTWSITTTSPETIPKIDSPTRIPILNKMAHEFTQFYPNTGISNRSAKYENDETKKRNWNTGDTLEGMKRMSSMPNKENLYFQSKDTYPIQRVSPPLMPHDIDNPKGQEILQAVQVESDLQSDSQPDRDTRESYTDTLELIDQLSSLSASTMTNIFLYQRLLALSVECSSVSDKVTHLPNNSFCFITGVLLLL</sequence>
<evidence type="ECO:0000256" key="1">
    <source>
        <dbReference type="SAM" id="MobiDB-lite"/>
    </source>
</evidence>
<dbReference type="AlphaFoldDB" id="A0AAV4EB98"/>